<dbReference type="EMBL" id="JASPKZ010004548">
    <property type="protein sequence ID" value="KAJ9590183.1"/>
    <property type="molecule type" value="Genomic_DNA"/>
</dbReference>
<keyword evidence="3" id="KW-1185">Reference proteome</keyword>
<reference evidence="2" key="1">
    <citation type="journal article" date="2023" name="IScience">
        <title>Live-bearing cockroach genome reveals convergent evolutionary mechanisms linked to viviparity in insects and beyond.</title>
        <authorList>
            <person name="Fouks B."/>
            <person name="Harrison M.C."/>
            <person name="Mikhailova A.A."/>
            <person name="Marchal E."/>
            <person name="English S."/>
            <person name="Carruthers M."/>
            <person name="Jennings E.C."/>
            <person name="Chiamaka E.L."/>
            <person name="Frigard R.A."/>
            <person name="Pippel M."/>
            <person name="Attardo G.M."/>
            <person name="Benoit J.B."/>
            <person name="Bornberg-Bauer E."/>
            <person name="Tobe S.S."/>
        </authorList>
    </citation>
    <scope>NUCLEOTIDE SEQUENCE</scope>
    <source>
        <strain evidence="2">Stay&amp;Tobe</strain>
    </source>
</reference>
<dbReference type="Proteomes" id="UP001233999">
    <property type="component" value="Unassembled WGS sequence"/>
</dbReference>
<comment type="caution">
    <text evidence="2">The sequence shown here is derived from an EMBL/GenBank/DDBJ whole genome shotgun (WGS) entry which is preliminary data.</text>
</comment>
<proteinExistence type="predicted"/>
<evidence type="ECO:0000256" key="1">
    <source>
        <dbReference type="SAM" id="SignalP"/>
    </source>
</evidence>
<dbReference type="AlphaFoldDB" id="A0AAD8A2E0"/>
<keyword evidence="1" id="KW-0732">Signal</keyword>
<sequence length="112" mass="12144">MAIQFLIFSAISLSCITPEARPGGITNLVPEARLRERLFIKRFPGTRLIEIGFPGIMSLKFGVDRKKCLVIGGSAGLVSGQVNIGCDQNMKIHSPMVVETTPDGAPDIIEIY</sequence>
<organism evidence="2 3">
    <name type="scientific">Diploptera punctata</name>
    <name type="common">Pacific beetle cockroach</name>
    <dbReference type="NCBI Taxonomy" id="6984"/>
    <lineage>
        <taxon>Eukaryota</taxon>
        <taxon>Metazoa</taxon>
        <taxon>Ecdysozoa</taxon>
        <taxon>Arthropoda</taxon>
        <taxon>Hexapoda</taxon>
        <taxon>Insecta</taxon>
        <taxon>Pterygota</taxon>
        <taxon>Neoptera</taxon>
        <taxon>Polyneoptera</taxon>
        <taxon>Dictyoptera</taxon>
        <taxon>Blattodea</taxon>
        <taxon>Blaberoidea</taxon>
        <taxon>Blaberidae</taxon>
        <taxon>Diplopterinae</taxon>
        <taxon>Diploptera</taxon>
    </lineage>
</organism>
<protein>
    <submittedName>
        <fullName evidence="2">Uncharacterized protein</fullName>
    </submittedName>
</protein>
<feature type="chain" id="PRO_5042046296" evidence="1">
    <location>
        <begin position="23"/>
        <end position="112"/>
    </location>
</feature>
<gene>
    <name evidence="2" type="ORF">L9F63_016700</name>
</gene>
<accession>A0AAD8A2E0</accession>
<name>A0AAD8A2E0_DIPPU</name>
<reference evidence="2" key="2">
    <citation type="submission" date="2023-05" db="EMBL/GenBank/DDBJ databases">
        <authorList>
            <person name="Fouks B."/>
        </authorList>
    </citation>
    <scope>NUCLEOTIDE SEQUENCE</scope>
    <source>
        <strain evidence="2">Stay&amp;Tobe</strain>
        <tissue evidence="2">Testes</tissue>
    </source>
</reference>
<evidence type="ECO:0000313" key="3">
    <source>
        <dbReference type="Proteomes" id="UP001233999"/>
    </source>
</evidence>
<feature type="signal peptide" evidence="1">
    <location>
        <begin position="1"/>
        <end position="22"/>
    </location>
</feature>
<evidence type="ECO:0000313" key="2">
    <source>
        <dbReference type="EMBL" id="KAJ9590183.1"/>
    </source>
</evidence>